<dbReference type="Pfam" id="PF00293">
    <property type="entry name" value="NUDIX"/>
    <property type="match status" value="1"/>
</dbReference>
<dbReference type="OrthoDB" id="18996at2759"/>
<dbReference type="EMBL" id="BMAC01000049">
    <property type="protein sequence ID" value="GFP82646.1"/>
    <property type="molecule type" value="Genomic_DNA"/>
</dbReference>
<gene>
    <name evidence="4" type="ORF">PHJA_000407700</name>
</gene>
<organism evidence="4 5">
    <name type="scientific">Phtheirospermum japonicum</name>
    <dbReference type="NCBI Taxonomy" id="374723"/>
    <lineage>
        <taxon>Eukaryota</taxon>
        <taxon>Viridiplantae</taxon>
        <taxon>Streptophyta</taxon>
        <taxon>Embryophyta</taxon>
        <taxon>Tracheophyta</taxon>
        <taxon>Spermatophyta</taxon>
        <taxon>Magnoliopsida</taxon>
        <taxon>eudicotyledons</taxon>
        <taxon>Gunneridae</taxon>
        <taxon>Pentapetalae</taxon>
        <taxon>asterids</taxon>
        <taxon>lamiids</taxon>
        <taxon>Lamiales</taxon>
        <taxon>Orobanchaceae</taxon>
        <taxon>Orobanchaceae incertae sedis</taxon>
        <taxon>Phtheirospermum</taxon>
    </lineage>
</organism>
<evidence type="ECO:0000259" key="3">
    <source>
        <dbReference type="Pfam" id="PF00293"/>
    </source>
</evidence>
<dbReference type="PROSITE" id="PS00893">
    <property type="entry name" value="NUDIX_BOX"/>
    <property type="match status" value="1"/>
</dbReference>
<sequence>MKPEADSGGESRDFSDGSNSMTSSLSPASIVLKEWNCGQEIAGKMKGLKSNGGGLCLLVKGWKGTSWSFPRGKKSKDEEDHKCAIREVLEETGFDVSSLLNKDDHIEMIFGQQRVRHYIIAGPKSTSRAMKIVGIVEATYEVTWKECKKSESHEAVGLGPCYIEDEKFKQDRETPQEEQKNS</sequence>
<dbReference type="PANTHER" id="PTHR23114:SF17">
    <property type="entry name" value="M7GPPPN-MRNA HYDROLASE"/>
    <property type="match status" value="1"/>
</dbReference>
<dbReference type="Proteomes" id="UP000653305">
    <property type="component" value="Unassembled WGS sequence"/>
</dbReference>
<reference evidence="4" key="1">
    <citation type="submission" date="2020-07" db="EMBL/GenBank/DDBJ databases">
        <title>Ethylene signaling mediates host invasion by parasitic plants.</title>
        <authorList>
            <person name="Yoshida S."/>
        </authorList>
    </citation>
    <scope>NUCLEOTIDE SEQUENCE</scope>
    <source>
        <strain evidence="4">Okayama</strain>
    </source>
</reference>
<feature type="region of interest" description="Disordered" evidence="2">
    <location>
        <begin position="1"/>
        <end position="24"/>
    </location>
</feature>
<name>A0A830B6M7_9LAMI</name>
<accession>A0A830B6M7</accession>
<feature type="domain" description="Nudix hydrolase" evidence="3">
    <location>
        <begin position="52"/>
        <end position="101"/>
    </location>
</feature>
<evidence type="ECO:0000256" key="2">
    <source>
        <dbReference type="SAM" id="MobiDB-lite"/>
    </source>
</evidence>
<dbReference type="GO" id="GO:0000290">
    <property type="term" value="P:deadenylation-dependent decapping of nuclear-transcribed mRNA"/>
    <property type="evidence" value="ECO:0007669"/>
    <property type="project" value="TreeGrafter"/>
</dbReference>
<comment type="caution">
    <text evidence="4">The sequence shown here is derived from an EMBL/GenBank/DDBJ whole genome shotgun (WGS) entry which is preliminary data.</text>
</comment>
<evidence type="ECO:0000313" key="5">
    <source>
        <dbReference type="Proteomes" id="UP000653305"/>
    </source>
</evidence>
<evidence type="ECO:0000313" key="4">
    <source>
        <dbReference type="EMBL" id="GFP82646.1"/>
    </source>
</evidence>
<dbReference type="AlphaFoldDB" id="A0A830B6M7"/>
<dbReference type="SUPFAM" id="SSF55811">
    <property type="entry name" value="Nudix"/>
    <property type="match status" value="1"/>
</dbReference>
<evidence type="ECO:0000256" key="1">
    <source>
        <dbReference type="ARBA" id="ARBA00022801"/>
    </source>
</evidence>
<dbReference type="InterPro" id="IPR015797">
    <property type="entry name" value="NUDIX_hydrolase-like_dom_sf"/>
</dbReference>
<keyword evidence="1" id="KW-0378">Hydrolase</keyword>
<dbReference type="InterPro" id="IPR020084">
    <property type="entry name" value="NUDIX_hydrolase_CS"/>
</dbReference>
<proteinExistence type="predicted"/>
<dbReference type="InterPro" id="IPR000086">
    <property type="entry name" value="NUDIX_hydrolase_dom"/>
</dbReference>
<dbReference type="GO" id="GO:0016787">
    <property type="term" value="F:hydrolase activity"/>
    <property type="evidence" value="ECO:0007669"/>
    <property type="project" value="UniProtKB-KW"/>
</dbReference>
<dbReference type="PANTHER" id="PTHR23114">
    <property type="entry name" value="M7GPPPN-MRNA HYDROLASE"/>
    <property type="match status" value="1"/>
</dbReference>
<protein>
    <submittedName>
        <fullName evidence="4">mRNA-decapping enzyme subunit 2</fullName>
    </submittedName>
</protein>
<keyword evidence="5" id="KW-1185">Reference proteome</keyword>
<dbReference type="Gene3D" id="3.90.79.10">
    <property type="entry name" value="Nucleoside Triphosphate Pyrophosphohydrolase"/>
    <property type="match status" value="1"/>
</dbReference>
<dbReference type="GO" id="GO:0005737">
    <property type="term" value="C:cytoplasm"/>
    <property type="evidence" value="ECO:0007669"/>
    <property type="project" value="TreeGrafter"/>
</dbReference>
<feature type="compositionally biased region" description="Basic and acidic residues" evidence="2">
    <location>
        <begin position="1"/>
        <end position="15"/>
    </location>
</feature>